<dbReference type="AlphaFoldDB" id="A0A099WAQ1"/>
<reference evidence="2 3" key="1">
    <citation type="submission" date="2014-05" db="EMBL/GenBank/DDBJ databases">
        <title>Novel Listeriaceae from food processing environments.</title>
        <authorList>
            <person name="den Bakker H.C."/>
        </authorList>
    </citation>
    <scope>NUCLEOTIDE SEQUENCE [LARGE SCALE GENOMIC DNA]</scope>
    <source>
        <strain evidence="2 3">FSL A5-0281</strain>
    </source>
</reference>
<dbReference type="Proteomes" id="UP000029844">
    <property type="component" value="Unassembled WGS sequence"/>
</dbReference>
<accession>A0A099WAQ1</accession>
<keyword evidence="1" id="KW-0472">Membrane</keyword>
<dbReference type="STRING" id="1552123.EP57_06615"/>
<keyword evidence="1" id="KW-1133">Transmembrane helix</keyword>
<keyword evidence="1" id="KW-0812">Transmembrane</keyword>
<feature type="transmembrane region" description="Helical" evidence="1">
    <location>
        <begin position="59"/>
        <end position="77"/>
    </location>
</feature>
<feature type="transmembrane region" description="Helical" evidence="1">
    <location>
        <begin position="83"/>
        <end position="101"/>
    </location>
</feature>
<name>A0A099WAQ1_9LIST</name>
<dbReference type="RefSeq" id="WP_036085315.1">
    <property type="nucleotide sequence ID" value="NZ_CBCSHQ010000014.1"/>
</dbReference>
<evidence type="ECO:0000313" key="3">
    <source>
        <dbReference type="Proteomes" id="UP000029844"/>
    </source>
</evidence>
<comment type="caution">
    <text evidence="2">The sequence shown here is derived from an EMBL/GenBank/DDBJ whole genome shotgun (WGS) entry which is preliminary data.</text>
</comment>
<proteinExistence type="predicted"/>
<dbReference type="GeneID" id="58717049"/>
<dbReference type="OrthoDB" id="2364168at2"/>
<evidence type="ECO:0000313" key="2">
    <source>
        <dbReference type="EMBL" id="KGL41508.1"/>
    </source>
</evidence>
<gene>
    <name evidence="2" type="ORF">EP57_06615</name>
</gene>
<sequence>MKTSKLELTKFAQLITSLEADTSDTETLLCNLNQLSTEELESVQSYFSGSGIRTFSKNFLQIAMASFVSGMSVFFFIKFQAEFLVFLLGMAYLLACILIFFRSTLKAPTKSFLEIAMNRAKYDRILSLIGIILDERYRKDFQNALKKTSTYEDDTPTKN</sequence>
<evidence type="ECO:0000256" key="1">
    <source>
        <dbReference type="SAM" id="Phobius"/>
    </source>
</evidence>
<protein>
    <submittedName>
        <fullName evidence="2">Uncharacterized protein</fullName>
    </submittedName>
</protein>
<keyword evidence="3" id="KW-1185">Reference proteome</keyword>
<organism evidence="2 3">
    <name type="scientific">Listeria booriae</name>
    <dbReference type="NCBI Taxonomy" id="1552123"/>
    <lineage>
        <taxon>Bacteria</taxon>
        <taxon>Bacillati</taxon>
        <taxon>Bacillota</taxon>
        <taxon>Bacilli</taxon>
        <taxon>Bacillales</taxon>
        <taxon>Listeriaceae</taxon>
        <taxon>Listeria</taxon>
    </lineage>
</organism>
<dbReference type="EMBL" id="JNFA01000019">
    <property type="protein sequence ID" value="KGL41508.1"/>
    <property type="molecule type" value="Genomic_DNA"/>
</dbReference>